<dbReference type="EMBL" id="JAJJMA010096501">
    <property type="protein sequence ID" value="MCL7030000.1"/>
    <property type="molecule type" value="Genomic_DNA"/>
</dbReference>
<organism evidence="2 3">
    <name type="scientific">Papaver nudicaule</name>
    <name type="common">Iceland poppy</name>
    <dbReference type="NCBI Taxonomy" id="74823"/>
    <lineage>
        <taxon>Eukaryota</taxon>
        <taxon>Viridiplantae</taxon>
        <taxon>Streptophyta</taxon>
        <taxon>Embryophyta</taxon>
        <taxon>Tracheophyta</taxon>
        <taxon>Spermatophyta</taxon>
        <taxon>Magnoliopsida</taxon>
        <taxon>Ranunculales</taxon>
        <taxon>Papaveraceae</taxon>
        <taxon>Papaveroideae</taxon>
        <taxon>Papaver</taxon>
    </lineage>
</organism>
<dbReference type="GO" id="GO:0000036">
    <property type="term" value="F:acyl carrier activity"/>
    <property type="evidence" value="ECO:0007669"/>
    <property type="project" value="TreeGrafter"/>
</dbReference>
<evidence type="ECO:0000256" key="1">
    <source>
        <dbReference type="SAM" id="Phobius"/>
    </source>
</evidence>
<dbReference type="PANTHER" id="PTHR31727:SF2">
    <property type="entry name" value="PALMITOYL-ACYL CARRIER PROTEIN THIOESTERASE, CHLOROPLASTIC"/>
    <property type="match status" value="1"/>
</dbReference>
<gene>
    <name evidence="2" type="ORF">MKW94_010352</name>
</gene>
<accession>A0AA41S7M0</accession>
<dbReference type="InterPro" id="IPR045023">
    <property type="entry name" value="FATA/B"/>
</dbReference>
<dbReference type="Proteomes" id="UP001177140">
    <property type="component" value="Unassembled WGS sequence"/>
</dbReference>
<dbReference type="GO" id="GO:0016297">
    <property type="term" value="F:fatty acyl-[ACP] hydrolase activity"/>
    <property type="evidence" value="ECO:0007669"/>
    <property type="project" value="InterPro"/>
</dbReference>
<keyword evidence="1" id="KW-1133">Transmembrane helix</keyword>
<evidence type="ECO:0000313" key="3">
    <source>
        <dbReference type="Proteomes" id="UP001177140"/>
    </source>
</evidence>
<evidence type="ECO:0000313" key="2">
    <source>
        <dbReference type="EMBL" id="MCL7030000.1"/>
    </source>
</evidence>
<dbReference type="AlphaFoldDB" id="A0AA41S7M0"/>
<proteinExistence type="predicted"/>
<reference evidence="2" key="1">
    <citation type="submission" date="2022-03" db="EMBL/GenBank/DDBJ databases">
        <title>A functionally conserved STORR gene fusion in Papaver species that diverged 16.8 million years ago.</title>
        <authorList>
            <person name="Catania T."/>
        </authorList>
    </citation>
    <scope>NUCLEOTIDE SEQUENCE</scope>
    <source>
        <strain evidence="2">S-191538</strain>
    </source>
</reference>
<feature type="transmembrane region" description="Helical" evidence="1">
    <location>
        <begin position="172"/>
        <end position="194"/>
    </location>
</feature>
<dbReference type="PANTHER" id="PTHR31727">
    <property type="entry name" value="OLEOYL-ACYL CARRIER PROTEIN THIOESTERASE 1, CHLOROPLASTIC"/>
    <property type="match status" value="1"/>
</dbReference>
<name>A0AA41S7M0_PAPNU</name>
<comment type="caution">
    <text evidence="2">The sequence shown here is derived from an EMBL/GenBank/DDBJ whole genome shotgun (WGS) entry which is preliminary data.</text>
</comment>
<keyword evidence="1" id="KW-0472">Membrane</keyword>
<protein>
    <submittedName>
        <fullName evidence="2">Uncharacterized protein</fullName>
    </submittedName>
</protein>
<sequence>MKDSTANHMKDVGLMGDGFGSTPEMTRRNLIWVVAKLWFAGASVKNGIANHWLLCDANTGETIAQSNRKVSKFPEEVRGETTPVTMDYCISDDIKLSKLHNNITDFVQTGLIVMPNTLLTRQMLFAKCPTMVLKSDELFYLASEFMREYRENNEIKSLTTVVETRDNAKYQFLVSVCYFGVNFTPIVSSIILGIPRLKQSRNIG</sequence>
<keyword evidence="3" id="KW-1185">Reference proteome</keyword>
<keyword evidence="1" id="KW-0812">Transmembrane</keyword>